<evidence type="ECO:0000313" key="2">
    <source>
        <dbReference type="Proteomes" id="UP000054653"/>
    </source>
</evidence>
<protein>
    <submittedName>
        <fullName evidence="1">Uncharacterized protein</fullName>
    </submittedName>
</protein>
<organism evidence="1 2">
    <name type="scientific">Trichinella britovi</name>
    <name type="common">Parasitic roundworm</name>
    <dbReference type="NCBI Taxonomy" id="45882"/>
    <lineage>
        <taxon>Eukaryota</taxon>
        <taxon>Metazoa</taxon>
        <taxon>Ecdysozoa</taxon>
        <taxon>Nematoda</taxon>
        <taxon>Enoplea</taxon>
        <taxon>Dorylaimia</taxon>
        <taxon>Trichinellida</taxon>
        <taxon>Trichinellidae</taxon>
        <taxon>Trichinella</taxon>
    </lineage>
</organism>
<dbReference type="EMBL" id="JYDI01000218">
    <property type="protein sequence ID" value="KRY48124.1"/>
    <property type="molecule type" value="Genomic_DNA"/>
</dbReference>
<sequence>MFKLNFTIAVEMHMIMEYPVCVHVIDFHLRCQQNAQG</sequence>
<dbReference type="AlphaFoldDB" id="A0A0V1CGL6"/>
<reference evidence="1 2" key="1">
    <citation type="submission" date="2015-01" db="EMBL/GenBank/DDBJ databases">
        <title>Evolution of Trichinella species and genotypes.</title>
        <authorList>
            <person name="Korhonen P.K."/>
            <person name="Edoardo P."/>
            <person name="Giuseppe L.R."/>
            <person name="Gasser R.B."/>
        </authorList>
    </citation>
    <scope>NUCLEOTIDE SEQUENCE [LARGE SCALE GENOMIC DNA]</scope>
    <source>
        <strain evidence="1">ISS120</strain>
    </source>
</reference>
<dbReference type="Proteomes" id="UP000054653">
    <property type="component" value="Unassembled WGS sequence"/>
</dbReference>
<proteinExistence type="predicted"/>
<evidence type="ECO:0000313" key="1">
    <source>
        <dbReference type="EMBL" id="KRY48124.1"/>
    </source>
</evidence>
<comment type="caution">
    <text evidence="1">The sequence shown here is derived from an EMBL/GenBank/DDBJ whole genome shotgun (WGS) entry which is preliminary data.</text>
</comment>
<name>A0A0V1CGL6_TRIBR</name>
<gene>
    <name evidence="1" type="ORF">T03_8580</name>
</gene>
<accession>A0A0V1CGL6</accession>
<keyword evidence="2" id="KW-1185">Reference proteome</keyword>